<evidence type="ECO:0000313" key="3">
    <source>
        <dbReference type="Proteomes" id="UP000061382"/>
    </source>
</evidence>
<gene>
    <name evidence="2" type="ORF">DC20_16035</name>
</gene>
<evidence type="ECO:0000313" key="2">
    <source>
        <dbReference type="EMBL" id="ALJ00199.1"/>
    </source>
</evidence>
<sequence length="70" mass="7389">MEYANWTEPGKVCLAVADNGLGIDPGKTGKQPCGLYQTKATPISQKTGDKTPLVPVSGKCLNKPETANQE</sequence>
<dbReference type="RefSeq" id="WP_062544750.1">
    <property type="nucleotide sequence ID" value="NZ_CP012643.1"/>
</dbReference>
<proteinExistence type="predicted"/>
<dbReference type="PATRIC" id="fig|512763.3.peg.3527"/>
<dbReference type="Proteomes" id="UP000061382">
    <property type="component" value="Chromosome"/>
</dbReference>
<reference evidence="2 3" key="1">
    <citation type="submission" date="2015-08" db="EMBL/GenBank/DDBJ databases">
        <title>Complete genome sequence of Rufibacter tibetensis strain 1351t, a radiation-resistant bacterium from tibet plateau.</title>
        <authorList>
            <person name="Dai J."/>
        </authorList>
    </citation>
    <scope>NUCLEOTIDE SEQUENCE [LARGE SCALE GENOMIC DNA]</scope>
    <source>
        <strain evidence="2 3">1351</strain>
    </source>
</reference>
<dbReference type="KEGG" id="rti:DC20_16035"/>
<evidence type="ECO:0000256" key="1">
    <source>
        <dbReference type="SAM" id="MobiDB-lite"/>
    </source>
</evidence>
<protein>
    <submittedName>
        <fullName evidence="2">Uncharacterized protein</fullName>
    </submittedName>
</protein>
<accession>A0A0P0CRX9</accession>
<organism evidence="2 3">
    <name type="scientific">Rufibacter tibetensis</name>
    <dbReference type="NCBI Taxonomy" id="512763"/>
    <lineage>
        <taxon>Bacteria</taxon>
        <taxon>Pseudomonadati</taxon>
        <taxon>Bacteroidota</taxon>
        <taxon>Cytophagia</taxon>
        <taxon>Cytophagales</taxon>
        <taxon>Hymenobacteraceae</taxon>
        <taxon>Rufibacter</taxon>
    </lineage>
</organism>
<feature type="region of interest" description="Disordered" evidence="1">
    <location>
        <begin position="44"/>
        <end position="70"/>
    </location>
</feature>
<dbReference type="EMBL" id="CP012643">
    <property type="protein sequence ID" value="ALJ00199.1"/>
    <property type="molecule type" value="Genomic_DNA"/>
</dbReference>
<dbReference type="AlphaFoldDB" id="A0A0P0CRX9"/>
<name>A0A0P0CRX9_9BACT</name>
<keyword evidence="3" id="KW-1185">Reference proteome</keyword>